<gene>
    <name evidence="3" type="ORF">POM88_026051</name>
</gene>
<feature type="region of interest" description="Disordered" evidence="1">
    <location>
        <begin position="63"/>
        <end position="84"/>
    </location>
</feature>
<dbReference type="EMBL" id="JAUIZM010000006">
    <property type="protein sequence ID" value="KAK1379307.1"/>
    <property type="molecule type" value="Genomic_DNA"/>
</dbReference>
<accession>A0AAD8MNH9</accession>
<protein>
    <recommendedName>
        <fullName evidence="2">Transposase MuDR plant domain-containing protein</fullName>
    </recommendedName>
</protein>
<reference evidence="3" key="1">
    <citation type="submission" date="2023-02" db="EMBL/GenBank/DDBJ databases">
        <title>Genome of toxic invasive species Heracleum sosnowskyi carries increased number of genes despite the absence of recent whole-genome duplications.</title>
        <authorList>
            <person name="Schelkunov M."/>
            <person name="Shtratnikova V."/>
            <person name="Makarenko M."/>
            <person name="Klepikova A."/>
            <person name="Omelchenko D."/>
            <person name="Novikova G."/>
            <person name="Obukhova E."/>
            <person name="Bogdanov V."/>
            <person name="Penin A."/>
            <person name="Logacheva M."/>
        </authorList>
    </citation>
    <scope>NUCLEOTIDE SEQUENCE</scope>
    <source>
        <strain evidence="3">Hsosn_3</strain>
        <tissue evidence="3">Leaf</tissue>
    </source>
</reference>
<dbReference type="Pfam" id="PF03108">
    <property type="entry name" value="DBD_Tnp_Mut"/>
    <property type="match status" value="1"/>
</dbReference>
<keyword evidence="4" id="KW-1185">Reference proteome</keyword>
<sequence length="329" mass="37367">MFETLDDAESKVRVNLYIEKVSTDLGQRATKLVNFSKVGKSSERTSSTHSSESVRGGALYVSSGSSSKTSFMNNNNSEGYSRASNEYTDDEIPYYRSFDGSSMVVLNPVDCRQNVGELNNPTELVKGAMFESKENLMNVVKKVHISNHQEVKVVKFDSITWEVICKQNNEGCRWRLRARKRKFHNFFEIMKAEGPHTWLNKSISQDHSNLSSSHIAEIIINLIVVDPSLSEKVLTVVVVKETGYKPSEKKIRDGKKNCNNEALWVLGAIIQGASYFFNALQTFNPGTCMDWYFKEHDLNMPMHEVATFKQVFWAFKPCIYAFAHCIPVL</sequence>
<name>A0AAD8MNH9_9APIA</name>
<comment type="caution">
    <text evidence="3">The sequence shown here is derived from an EMBL/GenBank/DDBJ whole genome shotgun (WGS) entry which is preliminary data.</text>
</comment>
<reference evidence="3" key="2">
    <citation type="submission" date="2023-05" db="EMBL/GenBank/DDBJ databases">
        <authorList>
            <person name="Schelkunov M.I."/>
        </authorList>
    </citation>
    <scope>NUCLEOTIDE SEQUENCE</scope>
    <source>
        <strain evidence="3">Hsosn_3</strain>
        <tissue evidence="3">Leaf</tissue>
    </source>
</reference>
<dbReference type="Proteomes" id="UP001237642">
    <property type="component" value="Unassembled WGS sequence"/>
</dbReference>
<feature type="region of interest" description="Disordered" evidence="1">
    <location>
        <begin position="36"/>
        <end position="55"/>
    </location>
</feature>
<feature type="compositionally biased region" description="Low complexity" evidence="1">
    <location>
        <begin position="44"/>
        <end position="53"/>
    </location>
</feature>
<organism evidence="3 4">
    <name type="scientific">Heracleum sosnowskyi</name>
    <dbReference type="NCBI Taxonomy" id="360622"/>
    <lineage>
        <taxon>Eukaryota</taxon>
        <taxon>Viridiplantae</taxon>
        <taxon>Streptophyta</taxon>
        <taxon>Embryophyta</taxon>
        <taxon>Tracheophyta</taxon>
        <taxon>Spermatophyta</taxon>
        <taxon>Magnoliopsida</taxon>
        <taxon>eudicotyledons</taxon>
        <taxon>Gunneridae</taxon>
        <taxon>Pentapetalae</taxon>
        <taxon>asterids</taxon>
        <taxon>campanulids</taxon>
        <taxon>Apiales</taxon>
        <taxon>Apiaceae</taxon>
        <taxon>Apioideae</taxon>
        <taxon>apioid superclade</taxon>
        <taxon>Tordylieae</taxon>
        <taxon>Tordyliinae</taxon>
        <taxon>Heracleum</taxon>
    </lineage>
</organism>
<evidence type="ECO:0000256" key="1">
    <source>
        <dbReference type="SAM" id="MobiDB-lite"/>
    </source>
</evidence>
<dbReference type="AlphaFoldDB" id="A0AAD8MNH9"/>
<feature type="domain" description="Transposase MuDR plant" evidence="2">
    <location>
        <begin position="124"/>
        <end position="189"/>
    </location>
</feature>
<evidence type="ECO:0000313" key="3">
    <source>
        <dbReference type="EMBL" id="KAK1379307.1"/>
    </source>
</evidence>
<proteinExistence type="predicted"/>
<evidence type="ECO:0000259" key="2">
    <source>
        <dbReference type="Pfam" id="PF03108"/>
    </source>
</evidence>
<evidence type="ECO:0000313" key="4">
    <source>
        <dbReference type="Proteomes" id="UP001237642"/>
    </source>
</evidence>
<dbReference type="InterPro" id="IPR004332">
    <property type="entry name" value="Transposase_MuDR"/>
</dbReference>